<dbReference type="Proteomes" id="UP000692954">
    <property type="component" value="Unassembled WGS sequence"/>
</dbReference>
<feature type="transmembrane region" description="Helical" evidence="1">
    <location>
        <begin position="2472"/>
        <end position="2492"/>
    </location>
</feature>
<keyword evidence="3" id="KW-1185">Reference proteome</keyword>
<dbReference type="PANTHER" id="PTHR11319">
    <property type="entry name" value="G PROTEIN-COUPLED RECEPTOR-RELATED"/>
    <property type="match status" value="1"/>
</dbReference>
<feature type="transmembrane region" description="Helical" evidence="1">
    <location>
        <begin position="2413"/>
        <end position="2431"/>
    </location>
</feature>
<name>A0A8S1RB47_9CILI</name>
<reference evidence="2" key="1">
    <citation type="submission" date="2021-01" db="EMBL/GenBank/DDBJ databases">
        <authorList>
            <consortium name="Genoscope - CEA"/>
            <person name="William W."/>
        </authorList>
    </citation>
    <scope>NUCLEOTIDE SEQUENCE</scope>
</reference>
<evidence type="ECO:0000256" key="1">
    <source>
        <dbReference type="SAM" id="Phobius"/>
    </source>
</evidence>
<feature type="transmembrane region" description="Helical" evidence="1">
    <location>
        <begin position="2695"/>
        <end position="2716"/>
    </location>
</feature>
<protein>
    <recommendedName>
        <fullName evidence="4">Transmembrane protein</fullName>
    </recommendedName>
</protein>
<feature type="transmembrane region" description="Helical" evidence="1">
    <location>
        <begin position="2619"/>
        <end position="2645"/>
    </location>
</feature>
<accession>A0A8S1RB47</accession>
<comment type="caution">
    <text evidence="2">The sequence shown here is derived from an EMBL/GenBank/DDBJ whole genome shotgun (WGS) entry which is preliminary data.</text>
</comment>
<dbReference type="CDD" id="cd00064">
    <property type="entry name" value="FU"/>
    <property type="match status" value="1"/>
</dbReference>
<evidence type="ECO:0000313" key="3">
    <source>
        <dbReference type="Proteomes" id="UP000692954"/>
    </source>
</evidence>
<sequence>MISCLAIFQCQIVSNLNSLFQYLILPYHIDSTNFTDFECNTFGLWSRYNPLGNITQVGDLGVLDSNCYHLFSIREQTTNEPNLIYYDCLDIQIHSIKKVLIFYDQNQIISKFEIPINTQEYESKWYFFNFMIIPKIQKFQFAIFSQTNHHIFYEQVAVEFPFKDVNLNIVIGGSLIVNNNQVLYNSETSKLSFFPGKFRYLHPYFLNKSFEKCELSTSEGYNKEFNNLCYCQLSQFNFQSMINIKNLDVNYYHIEFPNCNAFRLQSWVRLTNINIYNQQILYQLIKLCANFQNQILIDENLSAFQLFYKLTHSHNQLIVTTYSYTFPSVNMDFKNNPFIIKKEFDLNHNISKWHYLAVQKTETSIIIQIFFYEGLKQYSYVFESQVYQFQNVQFQVIYGNILKCQNCLNVQMMEFSFNNCVYQTPFKNECHNNCKECDGPTKSDCLSCWQSSNRIYQEEFKQCICPYGTIDFGDQCYDYNIEQLNLDNQNLENSKCPYSYFENDGQCVRCPSIIQDLQVTCIECLINPKGWINNPYCEYDYISNNILSPFQQIQQVKTYYLFDGNDLILCNNCENSYDLFQDYISTTKKNCQFLNQWTIMEECFSNTFIDCDFFKIQVEGTLCIECKDNYEKDKNQCVLFQPFLKIQICEIPQYRNYLKKCELCPIKNCIYCFDFNLDDFTRNTLSFTDILFDSDEAFQVGCALCQDGFIYDFIIKECKYKDPSIENCLRSYINVENQEICTLSQLDDFSIAPSIINCQKYINYCEECLLTYSQILKCIICEDGYLISTITGLCQIDQSLSNVAKYFSCNRGKHEAWIQLTQAFARTFWNSIRLNSLSDWKYDICPLKCQDGYKLQKNNCIKYCDSDCQVCQKTTIKIVRTIYTCSLCQLNYYNQPIRTAQLEKCLICPPLCILCQERSTNQILQINKYFQISDENDIYTQICLKSILSPNVYIDPDLQISRYCYHNECDSIFEKYIENDCALIQFQTNSKKFIEYSNQIGLKYFAFILNLFGDISCSDIGGFKNNLKEQIFSLQMLILKFQGILIYESQIITIQKYDEIEFTNLQIFIQNDFQANISNRDSPLNFKIIDSKIYSTQQLLFQISIIVEKCVQFFINNFQILNIRITNSNLFQINYDSNLNKNTSLNNLQFQDSVFYNSILYNLMNIQNNVLIDYLIIERCEFINSTIFQFETQYFEQNVSVIIKQVVIKNSIFKNSSLILNNKNNRYRKLWMQSFQFFDNQFSNCEFINFDQNTFAFDFEMISNSFIQSILFSIKVSNLFQINKLSAIKNQFKNFIILNTEKQTSQQSNITIINLDIKNNIHFEDMYKHMFIVISSTIQIYNVQIENTYNERYFYMFDVYQIKMQNIQYKNDIQQLKIPQSSNCLKNIKMHSQLIYVFGFQNLLIENVQIFNQLNIDVSIFEILSNTLELNYEVEKVTFKNISFYGNILLKIGQGNLFSLISIYSEKEQEIELENIQFQQNAFNQYAIDPTKSSSSLLFINSFRSSILANNITSYQNVITNSTQTFILIFSKQIEITNIKAQYHNYLEVQFWNQYYDIFLESIFTQSQINYLIHISYSFSNKGGLMEVNSQQFSLTNGLFQYIIAQSSSLFKIISQGDGIIIISDCNFLNAENYVQSNLESDGALTIDSSGSFLFMALKNFTFVEIENKFAPSVFSIYTSPYKNKILLEMIKIENCYSLRNSFLQLNSVSNSINENQVLIDNLRIISTTDKLTQFHNKLDYLEPLLLQQIVNNNAIINIAGCKVQIKNLQIEGILMLPLFRIVDCSRVVLINIQIDGIYLYFQQSLIQIEQIEFRSNTIQITNIIIQNIKIGEFQKLNLSYNFQPTISESFQKCNKIKFIYTQSYNQIIRNSSNLFQQIKLRNNKEGSLIYLKSFQNSTKIQISSLKILNNDCQICWNGLIYLYLNDFSNIMIQDLQCINNIVRQFGCINAFADQKQNGKINIKQCNYIYNQGTYGIAIQSNQVQIYLSKSKILNNTAILFGGGLYLKLYSEDFKIQKTIIIYNKAKEGGGIYLNGTSRLKKENFNQSLIILNFALGFANNVKESASHLDLNINNQQMMFTQQQIGNKSIKILKMNTYKIVSQGQMLYTNVLMIPSNQIIQQYRIYDVRLLKFISYISQVSITFKNQMDEQLRNFSNTYCTIAQQIQDVMTNKVLDYKNISQVQFNEENSNIDLSTQMFQFDPYQHINKTYEIQILCRFSDESEELQYNLQVKSFFCQLGEFYAENGCQICESNQGYYSVIYNTTKCSLFDKNKFQAITSNNIELQKGYWRPNFLCDIIDQCFKNMQFCKGGWTVGDDLCTFGHIGGLCEQCDKYNIRGDGSFFQNEQTLECFDCNDLSNSILAFLLTSIWALLINLITVRSIQNTNKRYTSYQLSQRFGYILFKLNLDQESILLKLFLNYLWIFSIIFTFNTNFTFNFISRANDTSYFMASTLDCQLIEIFNFELIYSRIMASYVLILCQVILIQIIFNLFTLVSQSKVDSNLISITILYLFIQNYTALIKQLFSILAKRQISNLDYIQGDVSLQYGQNNHLNWIFLFAIPALAIIGVVLPFSLLIILYIKKNNLNQIKFRRHIGYLFNEYTIQNYYWEWVKLWKKTVIIILLIYFETQVILKGTLIGITLVFYQLFALKFSPYINQKLNKLDVKAGQYCLLSINLAVVKYICDQQDNYFISQITSIFIIIICIKLSVPFVFSIIRTYYRKHKIYMVTLILKLLKKQTIYRKITLIFSAKLESWRQYEVRLKQNIQKLRKIYISKRNQDSQGKQRIFTRYTTMIKYPQINTETNYEDQVKQALNTSVK</sequence>
<proteinExistence type="predicted"/>
<gene>
    <name evidence="2" type="ORF">PSON_ATCC_30995.1.T1480002</name>
</gene>
<evidence type="ECO:0000313" key="2">
    <source>
        <dbReference type="EMBL" id="CAD8123905.1"/>
    </source>
</evidence>
<feature type="transmembrane region" description="Helical" evidence="1">
    <location>
        <begin position="2362"/>
        <end position="2380"/>
    </location>
</feature>
<keyword evidence="1" id="KW-0472">Membrane</keyword>
<feature type="transmembrane region" description="Helical" evidence="1">
    <location>
        <begin position="2555"/>
        <end position="2581"/>
    </location>
</feature>
<keyword evidence="1" id="KW-1133">Transmembrane helix</keyword>
<dbReference type="EMBL" id="CAJJDN010000148">
    <property type="protein sequence ID" value="CAD8123905.1"/>
    <property type="molecule type" value="Genomic_DNA"/>
</dbReference>
<keyword evidence="1" id="KW-0812">Transmembrane</keyword>
<dbReference type="InterPro" id="IPR006212">
    <property type="entry name" value="Furin_repeat"/>
</dbReference>
<evidence type="ECO:0008006" key="4">
    <source>
        <dbReference type="Google" id="ProtNLM"/>
    </source>
</evidence>
<feature type="transmembrane region" description="Helical" evidence="1">
    <location>
        <begin position="2504"/>
        <end position="2525"/>
    </location>
</feature>
<dbReference type="OrthoDB" id="77931at2759"/>
<dbReference type="PANTHER" id="PTHR11319:SF35">
    <property type="entry name" value="OUTER MEMBRANE PROTEIN PMPC-RELATED"/>
    <property type="match status" value="1"/>
</dbReference>
<organism evidence="2 3">
    <name type="scientific">Paramecium sonneborni</name>
    <dbReference type="NCBI Taxonomy" id="65129"/>
    <lineage>
        <taxon>Eukaryota</taxon>
        <taxon>Sar</taxon>
        <taxon>Alveolata</taxon>
        <taxon>Ciliophora</taxon>
        <taxon>Intramacronucleata</taxon>
        <taxon>Oligohymenophorea</taxon>
        <taxon>Peniculida</taxon>
        <taxon>Parameciidae</taxon>
        <taxon>Paramecium</taxon>
    </lineage>
</organism>